<evidence type="ECO:0000259" key="3">
    <source>
        <dbReference type="Pfam" id="PF12853"/>
    </source>
</evidence>
<dbReference type="EMBL" id="JANAWD010000814">
    <property type="protein sequence ID" value="KAJ3475699.1"/>
    <property type="molecule type" value="Genomic_DNA"/>
</dbReference>
<feature type="transmembrane region" description="Helical" evidence="1">
    <location>
        <begin position="31"/>
        <end position="48"/>
    </location>
</feature>
<accession>A0AAD5URD4</accession>
<feature type="domain" description="NADH-ubiquinone oxidoreductase 21kDa subunit N-terminal" evidence="2">
    <location>
        <begin position="8"/>
        <end position="90"/>
    </location>
</feature>
<proteinExistence type="predicted"/>
<dbReference type="InterPro" id="IPR024549">
    <property type="entry name" value="NADH-UbQ_OxRdtase_su21_C_fun"/>
</dbReference>
<feature type="transmembrane region" description="Helical" evidence="1">
    <location>
        <begin position="60"/>
        <end position="78"/>
    </location>
</feature>
<feature type="domain" description="NADH-ubiquinone oxidoreductase 21kDa subunit C-terminal fungi" evidence="3">
    <location>
        <begin position="99"/>
        <end position="163"/>
    </location>
</feature>
<reference evidence="4" key="1">
    <citation type="submission" date="2022-07" db="EMBL/GenBank/DDBJ databases">
        <title>Genome Sequence of Physisporinus lineatus.</title>
        <authorList>
            <person name="Buettner E."/>
        </authorList>
    </citation>
    <scope>NUCLEOTIDE SEQUENCE</scope>
    <source>
        <strain evidence="4">VT162</strain>
    </source>
</reference>
<dbReference type="Pfam" id="PF12853">
    <property type="entry name" value="NADH_u_ox_C"/>
    <property type="match status" value="1"/>
</dbReference>
<keyword evidence="1" id="KW-1133">Transmembrane helix</keyword>
<evidence type="ECO:0008006" key="6">
    <source>
        <dbReference type="Google" id="ProtNLM"/>
    </source>
</evidence>
<keyword evidence="1" id="KW-0472">Membrane</keyword>
<dbReference type="Pfam" id="PF10785">
    <property type="entry name" value="NADH-u_ox-rdase"/>
    <property type="match status" value="1"/>
</dbReference>
<organism evidence="4 5">
    <name type="scientific">Meripilus lineatus</name>
    <dbReference type="NCBI Taxonomy" id="2056292"/>
    <lineage>
        <taxon>Eukaryota</taxon>
        <taxon>Fungi</taxon>
        <taxon>Dikarya</taxon>
        <taxon>Basidiomycota</taxon>
        <taxon>Agaricomycotina</taxon>
        <taxon>Agaricomycetes</taxon>
        <taxon>Polyporales</taxon>
        <taxon>Meripilaceae</taxon>
        <taxon>Meripilus</taxon>
    </lineage>
</organism>
<comment type="caution">
    <text evidence="4">The sequence shown here is derived from an EMBL/GenBank/DDBJ whole genome shotgun (WGS) entry which is preliminary data.</text>
</comment>
<dbReference type="PANTHER" id="PTHR34062:SF1">
    <property type="entry name" value="NADH-UBIQUINONE OXIDOREDUCTASE 21KDA SUBUNIT N-TERMINAL DOMAIN-CONTAINING PROTEIN"/>
    <property type="match status" value="1"/>
</dbReference>
<dbReference type="Proteomes" id="UP001212997">
    <property type="component" value="Unassembled WGS sequence"/>
</dbReference>
<keyword evidence="5" id="KW-1185">Reference proteome</keyword>
<dbReference type="InterPro" id="IPR019721">
    <property type="entry name" value="NADH-UbQ_OxRdtase_su21_N"/>
</dbReference>
<dbReference type="PANTHER" id="PTHR34062">
    <property type="entry name" value="OXIDOREDUCTASE 21 KDA SUBUNIT, PUTATIVE (AFU_ORTHOLOGUE AFUA_4G04750)-RELATED"/>
    <property type="match status" value="1"/>
</dbReference>
<gene>
    <name evidence="4" type="ORF">NLI96_g11666</name>
</gene>
<evidence type="ECO:0000313" key="4">
    <source>
        <dbReference type="EMBL" id="KAJ3475699.1"/>
    </source>
</evidence>
<name>A0AAD5URD4_9APHY</name>
<dbReference type="AlphaFoldDB" id="A0AAD5URD4"/>
<evidence type="ECO:0000313" key="5">
    <source>
        <dbReference type="Proteomes" id="UP001212997"/>
    </source>
</evidence>
<protein>
    <recommendedName>
        <fullName evidence="6">NADH-ubiquinone oxidoreductase 21 kDa subunit</fullName>
    </recommendedName>
</protein>
<keyword evidence="1" id="KW-0812">Transmembrane</keyword>
<evidence type="ECO:0000259" key="2">
    <source>
        <dbReference type="Pfam" id="PF10785"/>
    </source>
</evidence>
<evidence type="ECO:0000256" key="1">
    <source>
        <dbReference type="SAM" id="Phobius"/>
    </source>
</evidence>
<dbReference type="InterPro" id="IPR053229">
    <property type="entry name" value="NADH-Q_oxidrdct_subunit"/>
</dbReference>
<sequence>MPNKVVETPYPLIDADPHAGRVIRYMRPSDLGVWAAATGAFPAAIYFWDMADPSKFRLRTPLRLGGFLGFVGGFLFAYQRSSLRFWGWSENKREEELDRQELTQRVQQGLPAYGKSDQPEWVQGAAHRNSVFSQLKFNIFPMVNLVHHQHHGRNTEDFGEKRETPSS</sequence>